<feature type="domain" description="CHAT" evidence="2">
    <location>
        <begin position="578"/>
        <end position="846"/>
    </location>
</feature>
<evidence type="ECO:0000313" key="4">
    <source>
        <dbReference type="Proteomes" id="UP000182190"/>
    </source>
</evidence>
<dbReference type="Pfam" id="PF13181">
    <property type="entry name" value="TPR_8"/>
    <property type="match status" value="1"/>
</dbReference>
<dbReference type="Proteomes" id="UP000182190">
    <property type="component" value="Unassembled WGS sequence"/>
</dbReference>
<dbReference type="InterPro" id="IPR024983">
    <property type="entry name" value="CHAT_dom"/>
</dbReference>
<evidence type="ECO:0000256" key="1">
    <source>
        <dbReference type="PROSITE-ProRule" id="PRU00339"/>
    </source>
</evidence>
<dbReference type="InterPro" id="IPR011990">
    <property type="entry name" value="TPR-like_helical_dom_sf"/>
</dbReference>
<organism evidence="3 4">
    <name type="scientific">Planktothrix paucivesiculata PCC 9631</name>
    <dbReference type="NCBI Taxonomy" id="671071"/>
    <lineage>
        <taxon>Bacteria</taxon>
        <taxon>Bacillati</taxon>
        <taxon>Cyanobacteriota</taxon>
        <taxon>Cyanophyceae</taxon>
        <taxon>Oscillatoriophycideae</taxon>
        <taxon>Oscillatoriales</taxon>
        <taxon>Microcoleaceae</taxon>
        <taxon>Planktothrix</taxon>
    </lineage>
</organism>
<dbReference type="Pfam" id="PF13424">
    <property type="entry name" value="TPR_12"/>
    <property type="match status" value="1"/>
</dbReference>
<dbReference type="PANTHER" id="PTHR10098">
    <property type="entry name" value="RAPSYN-RELATED"/>
    <property type="match status" value="1"/>
</dbReference>
<evidence type="ECO:0000259" key="2">
    <source>
        <dbReference type="Pfam" id="PF12770"/>
    </source>
</evidence>
<feature type="repeat" description="TPR" evidence="1">
    <location>
        <begin position="246"/>
        <end position="279"/>
    </location>
</feature>
<accession>A0A7Z9DYW3</accession>
<dbReference type="Pfam" id="PF12770">
    <property type="entry name" value="CHAT"/>
    <property type="match status" value="1"/>
</dbReference>
<sequence>MLNQYLMGLGIFPVLLFNNFTLTFGNYQPLAYQTIVQNNTIDATALFQQGKQYYTQGQYAQAAEILERAILGFSQAGDWVNQAIALSNLSLVFQQLGQWEKAENTLGSSLELINDSSFPKKPLILAQILEIQGQLQLTKGQPEQAIKTWKQSFKLYDQAGNWLGKITNQINQSIALQTLGLYRQSLKTLTEVNENLKSQPDSLIKATALLSLGNTLKQVGDLTNSQIVLQQSLELAKTLNDSQLLSKIYLSLANINRIQNNLDLALEYYQNSAKTAPDDLGKISALINQYSLLIDLNKQTEAESLSDQIKSFLPQVPVSRSLIYAQVNFTNYLLKAETKSDANFSEVITLLNNAIQDAKNLQDLRAESYALGSLGKFYEQNQQPLEAQKLTEKALLIAQSINASDIAYQWQWQLGRLLKQQNQKERAIAAYTEAVNSLKSLRKDLVAIDQNVQFSFRESVEPVYRELVDLILQSPTQENLKTARELIESLQLAELDNFFQEACLDQEIKPQQIDQIDSQAAVIYPIILANRLEVIISIPDQPLKYYSTPIPQAQVENTVRKLRLSFQPIFSTKERLQLSQQVYDLLIRAAEPDLKNNSIKTLVFVLDGSLRNIPMAALYDGKKYLVETYNLALTPGLQLLASRSLKPNQLQTLTVGLSEARQGFSALPAVASEIQKIQENIPTKVLLNQQFTRDAVQQQIQKTAFPIVHLATHGQFSSKAEDTFLLTWESRINVKDLDNLLRTRQPGEQNPVELLVLSACETATGDQRAALGLAGVAVRSGARSTLATLWQVNDTSTASLMAQFYQELIQPQVTKAQALRQAQLKLLQQPQYQDPYYWAPFVLVGNWQ</sequence>
<dbReference type="Gene3D" id="1.25.40.10">
    <property type="entry name" value="Tetratricopeptide repeat domain"/>
    <property type="match status" value="3"/>
</dbReference>
<dbReference type="InterPro" id="IPR019734">
    <property type="entry name" value="TPR_rpt"/>
</dbReference>
<comment type="caution">
    <text evidence="3">The sequence shown here is derived from an EMBL/GenBank/DDBJ whole genome shotgun (WGS) entry which is preliminary data.</text>
</comment>
<keyword evidence="4" id="KW-1185">Reference proteome</keyword>
<name>A0A7Z9DYW3_9CYAN</name>
<gene>
    <name evidence="3" type="ORF">PL9631_1070072</name>
</gene>
<protein>
    <recommendedName>
        <fullName evidence="2">CHAT domain-containing protein</fullName>
    </recommendedName>
</protein>
<dbReference type="PROSITE" id="PS50005">
    <property type="entry name" value="TPR"/>
    <property type="match status" value="1"/>
</dbReference>
<dbReference type="PANTHER" id="PTHR10098:SF112">
    <property type="entry name" value="SLR0380 PROTEIN"/>
    <property type="match status" value="1"/>
</dbReference>
<dbReference type="EMBL" id="CZCS02000010">
    <property type="protein sequence ID" value="VXD14025.1"/>
    <property type="molecule type" value="Genomic_DNA"/>
</dbReference>
<reference evidence="3" key="1">
    <citation type="submission" date="2019-10" db="EMBL/GenBank/DDBJ databases">
        <authorList>
            <consortium name="Genoscope - CEA"/>
            <person name="William W."/>
        </authorList>
    </citation>
    <scope>NUCLEOTIDE SEQUENCE [LARGE SCALE GENOMIC DNA]</scope>
    <source>
        <strain evidence="3">BBR_PRJEB10994</strain>
    </source>
</reference>
<proteinExistence type="predicted"/>
<evidence type="ECO:0000313" key="3">
    <source>
        <dbReference type="EMBL" id="VXD14025.1"/>
    </source>
</evidence>
<dbReference type="SUPFAM" id="SSF48452">
    <property type="entry name" value="TPR-like"/>
    <property type="match status" value="3"/>
</dbReference>
<dbReference type="SMART" id="SM00028">
    <property type="entry name" value="TPR"/>
    <property type="match status" value="7"/>
</dbReference>
<dbReference type="AlphaFoldDB" id="A0A7Z9DYW3"/>
<keyword evidence="1" id="KW-0802">TPR repeat</keyword>